<dbReference type="AlphaFoldDB" id="A0A7J5X829"/>
<sequence length="300" mass="33966">MVHSFQHYNSNRIQDLIHPVEALCVLDGDVKFLPQLLKRLIGRQSFTSTSPSPHMSSCGGQDDSDDNLCAARLQFMLSTHSRAFSRSALFTERMRRYESSRTAFRLIFISKRFGIFCNNLPAEGRDQMGRVRVASSPAQESSAWDHPARRKTNRVFHWERCGPPNRPAGRQSPERPRGSGSAEETLQETRGVRAGSRSDEHLHQSVLQLGPRLVPRLGPRLVPLLGLPGSSVQQILYGEVRKNCDYKSCRQPRRGIRPIAEQNMTHRLVGAQLASCGRRNKGVSQIFTKWEELLRAVGWR</sequence>
<evidence type="ECO:0000256" key="1">
    <source>
        <dbReference type="SAM" id="MobiDB-lite"/>
    </source>
</evidence>
<evidence type="ECO:0000313" key="2">
    <source>
        <dbReference type="EMBL" id="KAF3832608.1"/>
    </source>
</evidence>
<comment type="caution">
    <text evidence="2">The sequence shown here is derived from an EMBL/GenBank/DDBJ whole genome shotgun (WGS) entry which is preliminary data.</text>
</comment>
<evidence type="ECO:0000313" key="3">
    <source>
        <dbReference type="Proteomes" id="UP000518266"/>
    </source>
</evidence>
<dbReference type="EMBL" id="JAAKFY010000027">
    <property type="protein sequence ID" value="KAF3832608.1"/>
    <property type="molecule type" value="Genomic_DNA"/>
</dbReference>
<name>A0A7J5X829_DISMA</name>
<protein>
    <submittedName>
        <fullName evidence="2">Uncharacterized protein</fullName>
    </submittedName>
</protein>
<proteinExistence type="predicted"/>
<gene>
    <name evidence="2" type="ORF">F7725_026273</name>
</gene>
<dbReference type="Proteomes" id="UP000518266">
    <property type="component" value="Unassembled WGS sequence"/>
</dbReference>
<keyword evidence="3" id="KW-1185">Reference proteome</keyword>
<reference evidence="2 3" key="1">
    <citation type="submission" date="2020-03" db="EMBL/GenBank/DDBJ databases">
        <title>Dissostichus mawsoni Genome sequencing and assembly.</title>
        <authorList>
            <person name="Park H."/>
        </authorList>
    </citation>
    <scope>NUCLEOTIDE SEQUENCE [LARGE SCALE GENOMIC DNA]</scope>
    <source>
        <strain evidence="2">DM0001</strain>
        <tissue evidence="2">Muscle</tissue>
    </source>
</reference>
<feature type="region of interest" description="Disordered" evidence="1">
    <location>
        <begin position="155"/>
        <end position="201"/>
    </location>
</feature>
<accession>A0A7J5X829</accession>
<organism evidence="2 3">
    <name type="scientific">Dissostichus mawsoni</name>
    <name type="common">Antarctic cod</name>
    <dbReference type="NCBI Taxonomy" id="36200"/>
    <lineage>
        <taxon>Eukaryota</taxon>
        <taxon>Metazoa</taxon>
        <taxon>Chordata</taxon>
        <taxon>Craniata</taxon>
        <taxon>Vertebrata</taxon>
        <taxon>Euteleostomi</taxon>
        <taxon>Actinopterygii</taxon>
        <taxon>Neopterygii</taxon>
        <taxon>Teleostei</taxon>
        <taxon>Neoteleostei</taxon>
        <taxon>Acanthomorphata</taxon>
        <taxon>Eupercaria</taxon>
        <taxon>Perciformes</taxon>
        <taxon>Notothenioidei</taxon>
        <taxon>Nototheniidae</taxon>
        <taxon>Dissostichus</taxon>
    </lineage>
</organism>